<dbReference type="EMBL" id="CADCWN010000175">
    <property type="protein sequence ID" value="CAA9573968.1"/>
    <property type="molecule type" value="Genomic_DNA"/>
</dbReference>
<keyword evidence="1" id="KW-1133">Transmembrane helix</keyword>
<evidence type="ECO:0000313" key="2">
    <source>
        <dbReference type="EMBL" id="CAA9573968.1"/>
    </source>
</evidence>
<feature type="transmembrane region" description="Helical" evidence="1">
    <location>
        <begin position="6"/>
        <end position="24"/>
    </location>
</feature>
<name>A0A6J4VB41_9BACT</name>
<feature type="transmembrane region" description="Helical" evidence="1">
    <location>
        <begin position="36"/>
        <end position="58"/>
    </location>
</feature>
<organism evidence="2">
    <name type="scientific">uncultured Thermomicrobiales bacterium</name>
    <dbReference type="NCBI Taxonomy" id="1645740"/>
    <lineage>
        <taxon>Bacteria</taxon>
        <taxon>Pseudomonadati</taxon>
        <taxon>Thermomicrobiota</taxon>
        <taxon>Thermomicrobia</taxon>
        <taxon>Thermomicrobiales</taxon>
        <taxon>environmental samples</taxon>
    </lineage>
</organism>
<dbReference type="AlphaFoldDB" id="A0A6J4VB41"/>
<feature type="transmembrane region" description="Helical" evidence="1">
    <location>
        <begin position="78"/>
        <end position="94"/>
    </location>
</feature>
<protein>
    <recommendedName>
        <fullName evidence="3">Branched-chain amino acid transport</fullName>
    </recommendedName>
</protein>
<accession>A0A6J4VB41</accession>
<keyword evidence="1" id="KW-0812">Transmembrane</keyword>
<evidence type="ECO:0008006" key="3">
    <source>
        <dbReference type="Google" id="ProtNLM"/>
    </source>
</evidence>
<dbReference type="InterPro" id="IPR008407">
    <property type="entry name" value="Brnchd-chn_aa_trnsp_AzlD"/>
</dbReference>
<keyword evidence="1" id="KW-0472">Membrane</keyword>
<sequence>MNTLWPILGMTAGVYAIRLGGFLLGDVALPPGIELALSFVPVAMLAALCAATLAAGAGDLPIRLVAALGGGIVAHRTGKGWACILVGMLIYWTLGRL</sequence>
<dbReference type="Pfam" id="PF05437">
    <property type="entry name" value="AzlD"/>
    <property type="match status" value="1"/>
</dbReference>
<proteinExistence type="predicted"/>
<evidence type="ECO:0000256" key="1">
    <source>
        <dbReference type="SAM" id="Phobius"/>
    </source>
</evidence>
<gene>
    <name evidence="2" type="ORF">AVDCRST_MAG18-2320</name>
</gene>
<reference evidence="2" key="1">
    <citation type="submission" date="2020-02" db="EMBL/GenBank/DDBJ databases">
        <authorList>
            <person name="Meier V. D."/>
        </authorList>
    </citation>
    <scope>NUCLEOTIDE SEQUENCE</scope>
    <source>
        <strain evidence="2">AVDCRST_MAG18</strain>
    </source>
</reference>